<protein>
    <submittedName>
        <fullName evidence="1">Uncharacterized protein</fullName>
    </submittedName>
</protein>
<dbReference type="InParanoid" id="A0A2P5IGH0"/>
<dbReference type="Proteomes" id="UP000094444">
    <property type="component" value="Unassembled WGS sequence"/>
</dbReference>
<proteinExistence type="predicted"/>
<comment type="caution">
    <text evidence="1">The sequence shown here is derived from an EMBL/GenBank/DDBJ whole genome shotgun (WGS) entry which is preliminary data.</text>
</comment>
<evidence type="ECO:0000313" key="2">
    <source>
        <dbReference type="Proteomes" id="UP000094444"/>
    </source>
</evidence>
<accession>A0A2P5IGH0</accession>
<reference evidence="1" key="1">
    <citation type="submission" date="2017-09" db="EMBL/GenBank/DDBJ databases">
        <title>Polyketide synthases of a Diaporthe helianthi virulent isolate.</title>
        <authorList>
            <person name="Baroncelli R."/>
        </authorList>
    </citation>
    <scope>NUCLEOTIDE SEQUENCE [LARGE SCALE GENOMIC DNA]</scope>
    <source>
        <strain evidence="1">7/96</strain>
    </source>
</reference>
<evidence type="ECO:0000313" key="1">
    <source>
        <dbReference type="EMBL" id="POS81604.1"/>
    </source>
</evidence>
<organism evidence="1 2">
    <name type="scientific">Diaporthe helianthi</name>
    <dbReference type="NCBI Taxonomy" id="158607"/>
    <lineage>
        <taxon>Eukaryota</taxon>
        <taxon>Fungi</taxon>
        <taxon>Dikarya</taxon>
        <taxon>Ascomycota</taxon>
        <taxon>Pezizomycotina</taxon>
        <taxon>Sordariomycetes</taxon>
        <taxon>Sordariomycetidae</taxon>
        <taxon>Diaporthales</taxon>
        <taxon>Diaporthaceae</taxon>
        <taxon>Diaporthe</taxon>
    </lineage>
</organism>
<sequence length="82" mass="8783">MPAQLLCGSCLASGGLWIHPVGHVGKDLHNYGLHYSAKCSRLRVGGGEDGVTAWSRGAWRRKEGRQASEVHVDVNIVSSQTA</sequence>
<name>A0A2P5IGH0_DIAHE</name>
<keyword evidence="2" id="KW-1185">Reference proteome</keyword>
<dbReference type="EMBL" id="MAVT02000001">
    <property type="protein sequence ID" value="POS81604.1"/>
    <property type="molecule type" value="Genomic_DNA"/>
</dbReference>
<gene>
    <name evidence="1" type="ORF">DHEL01_v200042</name>
</gene>
<dbReference type="AlphaFoldDB" id="A0A2P5IGH0"/>